<dbReference type="EC" id="1.7.-.-" evidence="6"/>
<dbReference type="Gene3D" id="3.40.50.2030">
    <property type="match status" value="1"/>
</dbReference>
<dbReference type="InterPro" id="IPR004137">
    <property type="entry name" value="HCP/CODH"/>
</dbReference>
<dbReference type="Pfam" id="PF03063">
    <property type="entry name" value="Prismane"/>
    <property type="match status" value="1"/>
</dbReference>
<dbReference type="FunFam" id="3.40.50.2030:FF:000001">
    <property type="entry name" value="Hydroxylamine reductase"/>
    <property type="match status" value="1"/>
</dbReference>
<dbReference type="EMBL" id="JRYO01000154">
    <property type="protein sequence ID" value="KHE92029.1"/>
    <property type="molecule type" value="Genomic_DNA"/>
</dbReference>
<dbReference type="GO" id="GO:0046872">
    <property type="term" value="F:metal ion binding"/>
    <property type="evidence" value="ECO:0007669"/>
    <property type="project" value="UniProtKB-KW"/>
</dbReference>
<keyword evidence="2" id="KW-0479">Metal-binding</keyword>
<dbReference type="PATRIC" id="fig|237368.3.peg.2374"/>
<keyword evidence="3 6" id="KW-0560">Oxidoreductase</keyword>
<dbReference type="GO" id="GO:0004601">
    <property type="term" value="F:peroxidase activity"/>
    <property type="evidence" value="ECO:0007669"/>
    <property type="project" value="TreeGrafter"/>
</dbReference>
<dbReference type="GO" id="GO:0050418">
    <property type="term" value="F:hydroxylamine reductase activity"/>
    <property type="evidence" value="ECO:0007669"/>
    <property type="project" value="TreeGrafter"/>
</dbReference>
<sequence length="397" mass="44339">MSMFCFQCQETANNSGCTVRGVCGKSETTANLQDLLIYVLKGISIYGLEVNRFERIDNNIGLFIAKSLFATITNANFDDERIISLIKEGLDIKKRLKERLLSVSIQKEFFENIPDCALWYPENVDDFHEKAKEVGFLSYLDEDIRSLKAFIIYGCKGISAYADHAAILGYEEQEIYDFLMEGLAATTQDLSINELMEVLKRTGKCPPPVELEKGEIVGGFAHHQVLALKNKIVEAVKTGKIKRFIVMSGCDGRHKSREYYTEVAKALPKDTIILTSGCAKYRYNKLDSGDIDGIPRVLDAGQCNDSYSLVIIAQKLAEAFDITDINELPLSFDIAWYEQKAIAILLALFHSGVKNLRRGPTLPGFLTPDMAKVLVEKFNVKPIGEVSEDIKAMLSGN</sequence>
<dbReference type="SUPFAM" id="SSF56821">
    <property type="entry name" value="Prismane protein-like"/>
    <property type="match status" value="2"/>
</dbReference>
<reference evidence="6 7" key="1">
    <citation type="submission" date="2014-10" db="EMBL/GenBank/DDBJ databases">
        <title>Draft genome of anammox bacterium scalindua brodae, obtained using differential coverage binning of sequence data from two enrichment reactors.</title>
        <authorList>
            <person name="Speth D.R."/>
            <person name="Russ L."/>
            <person name="Kartal B."/>
            <person name="Op den Camp H.J."/>
            <person name="Dutilh B.E."/>
            <person name="Jetten M.S."/>
        </authorList>
    </citation>
    <scope>NUCLEOTIDE SEQUENCE [LARGE SCALE GENOMIC DNA]</scope>
    <source>
        <strain evidence="6">RU1</strain>
    </source>
</reference>
<evidence type="ECO:0000256" key="3">
    <source>
        <dbReference type="ARBA" id="ARBA00023002"/>
    </source>
</evidence>
<gene>
    <name evidence="6" type="primary">hcp</name>
    <name evidence="6" type="ORF">SCABRO_02200</name>
</gene>
<evidence type="ECO:0000256" key="1">
    <source>
        <dbReference type="ARBA" id="ARBA00022490"/>
    </source>
</evidence>
<proteinExistence type="predicted"/>
<dbReference type="Proteomes" id="UP000030652">
    <property type="component" value="Unassembled WGS sequence"/>
</dbReference>
<dbReference type="Gene3D" id="1.20.1270.20">
    <property type="match status" value="2"/>
</dbReference>
<evidence type="ECO:0000313" key="6">
    <source>
        <dbReference type="EMBL" id="KHE92029.1"/>
    </source>
</evidence>
<keyword evidence="4" id="KW-0408">Iron</keyword>
<dbReference type="PANTHER" id="PTHR30109">
    <property type="entry name" value="HYDROXYLAMINE REDUCTASE"/>
    <property type="match status" value="1"/>
</dbReference>
<dbReference type="AlphaFoldDB" id="A0A0B0EHI4"/>
<comment type="caution">
    <text evidence="6">The sequence shown here is derived from an EMBL/GenBank/DDBJ whole genome shotgun (WGS) entry which is preliminary data.</text>
</comment>
<evidence type="ECO:0000313" key="7">
    <source>
        <dbReference type="Proteomes" id="UP000030652"/>
    </source>
</evidence>
<name>A0A0B0EHI4_9BACT</name>
<dbReference type="InterPro" id="IPR016100">
    <property type="entry name" value="Prismane_a-bundle"/>
</dbReference>
<keyword evidence="1" id="KW-0963">Cytoplasm</keyword>
<dbReference type="GO" id="GO:0042542">
    <property type="term" value="P:response to hydrogen peroxide"/>
    <property type="evidence" value="ECO:0007669"/>
    <property type="project" value="TreeGrafter"/>
</dbReference>
<dbReference type="InterPro" id="IPR016099">
    <property type="entry name" value="Prismane-like_a/b-sand"/>
</dbReference>
<accession>A0A0B0EHI4</accession>
<evidence type="ECO:0000256" key="5">
    <source>
        <dbReference type="ARBA" id="ARBA00023014"/>
    </source>
</evidence>
<dbReference type="eggNOG" id="COG1151">
    <property type="taxonomic scope" value="Bacteria"/>
</dbReference>
<keyword evidence="5" id="KW-0411">Iron-sulfur</keyword>
<dbReference type="PANTHER" id="PTHR30109:SF0">
    <property type="entry name" value="HYDROXYLAMINE REDUCTASE"/>
    <property type="match status" value="1"/>
</dbReference>
<evidence type="ECO:0000256" key="4">
    <source>
        <dbReference type="ARBA" id="ARBA00023004"/>
    </source>
</evidence>
<organism evidence="6 7">
    <name type="scientific">Candidatus Scalindua brodae</name>
    <dbReference type="NCBI Taxonomy" id="237368"/>
    <lineage>
        <taxon>Bacteria</taxon>
        <taxon>Pseudomonadati</taxon>
        <taxon>Planctomycetota</taxon>
        <taxon>Candidatus Brocadiia</taxon>
        <taxon>Candidatus Brocadiales</taxon>
        <taxon>Candidatus Scalinduaceae</taxon>
        <taxon>Candidatus Scalindua</taxon>
    </lineage>
</organism>
<dbReference type="InterPro" id="IPR011254">
    <property type="entry name" value="Prismane-like_sf"/>
</dbReference>
<dbReference type="GO" id="GO:0051536">
    <property type="term" value="F:iron-sulfur cluster binding"/>
    <property type="evidence" value="ECO:0007669"/>
    <property type="project" value="UniProtKB-KW"/>
</dbReference>
<evidence type="ECO:0000256" key="2">
    <source>
        <dbReference type="ARBA" id="ARBA00022723"/>
    </source>
</evidence>
<protein>
    <submittedName>
        <fullName evidence="6">Hydroxylamine reductase</fullName>
        <ecNumber evidence="6">1.7.-.-</ecNumber>
    </submittedName>
</protein>